<proteinExistence type="predicted"/>
<evidence type="ECO:0000256" key="1">
    <source>
        <dbReference type="ARBA" id="ARBA00022741"/>
    </source>
</evidence>
<dbReference type="Pfam" id="PF00005">
    <property type="entry name" value="ABC_tran"/>
    <property type="match status" value="1"/>
</dbReference>
<dbReference type="InterPro" id="IPR017871">
    <property type="entry name" value="ABC_transporter-like_CS"/>
</dbReference>
<dbReference type="PROSITE" id="PS50893">
    <property type="entry name" value="ABC_TRANSPORTER_2"/>
    <property type="match status" value="1"/>
</dbReference>
<feature type="region of interest" description="Disordered" evidence="3">
    <location>
        <begin position="182"/>
        <end position="209"/>
    </location>
</feature>
<dbReference type="SUPFAM" id="SSF52540">
    <property type="entry name" value="P-loop containing nucleoside triphosphate hydrolases"/>
    <property type="match status" value="1"/>
</dbReference>
<protein>
    <submittedName>
        <fullName evidence="5">ABC transporter ATP-binding protein</fullName>
    </submittedName>
</protein>
<name>A0A640S4R4_9ACTN</name>
<dbReference type="PANTHER" id="PTHR42794:SF2">
    <property type="entry name" value="ABC TRANSPORTER ATP-BINDING PROTEIN"/>
    <property type="match status" value="1"/>
</dbReference>
<feature type="compositionally biased region" description="Pro residues" evidence="3">
    <location>
        <begin position="189"/>
        <end position="199"/>
    </location>
</feature>
<evidence type="ECO:0000256" key="3">
    <source>
        <dbReference type="SAM" id="MobiDB-lite"/>
    </source>
</evidence>
<evidence type="ECO:0000259" key="4">
    <source>
        <dbReference type="PROSITE" id="PS50893"/>
    </source>
</evidence>
<dbReference type="AlphaFoldDB" id="A0A640S4R4"/>
<evidence type="ECO:0000313" key="6">
    <source>
        <dbReference type="Proteomes" id="UP000435837"/>
    </source>
</evidence>
<keyword evidence="2 5" id="KW-0067">ATP-binding</keyword>
<organism evidence="5 6">
    <name type="scientific">Streptomyces caniferus</name>
    <dbReference type="NCBI Taxonomy" id="285557"/>
    <lineage>
        <taxon>Bacteria</taxon>
        <taxon>Bacillati</taxon>
        <taxon>Actinomycetota</taxon>
        <taxon>Actinomycetes</taxon>
        <taxon>Kitasatosporales</taxon>
        <taxon>Streptomycetaceae</taxon>
        <taxon>Streptomyces</taxon>
    </lineage>
</organism>
<dbReference type="EMBL" id="BLIN01000002">
    <property type="protein sequence ID" value="GFE05376.1"/>
    <property type="molecule type" value="Genomic_DNA"/>
</dbReference>
<reference evidence="5 6" key="1">
    <citation type="submission" date="2019-12" db="EMBL/GenBank/DDBJ databases">
        <title>Whole genome shotgun sequence of Streptomyces caniferus NBRC 15389.</title>
        <authorList>
            <person name="Ichikawa N."/>
            <person name="Kimura A."/>
            <person name="Kitahashi Y."/>
            <person name="Komaki H."/>
            <person name="Tamura T."/>
        </authorList>
    </citation>
    <scope>NUCLEOTIDE SEQUENCE [LARGE SCALE GENOMIC DNA]</scope>
    <source>
        <strain evidence="5 6">NBRC 15389</strain>
    </source>
</reference>
<dbReference type="SMART" id="SM00382">
    <property type="entry name" value="AAA"/>
    <property type="match status" value="1"/>
</dbReference>
<dbReference type="Gene3D" id="3.40.50.300">
    <property type="entry name" value="P-loop containing nucleotide triphosphate hydrolases"/>
    <property type="match status" value="1"/>
</dbReference>
<sequence length="288" mass="30102">MRLELTGVSVEVAGRRLVHDITLRAGSGRMVGLVGPNGSGKSTLLRCVYRALRPAAGSVRLDGADLHAMDAREGARLLAALPQEAGTEFDFTVAEVVAMGRLPHQRGAGRASAEDTARCARALARVGADHLSGRGFLGLSGGEKQRVLIARALAQDPQVLVLDEPTNHLDIAQQLEVLALVRNGDTSPGGPPGPRPAAGPSPAVAGEESGGRLTVLTALHDLNLAAMHCDELYVLAHGRIVAAGPPYDVLTPELLAEVFGVRAHRVRHPETGALQLLFDRLATPAADS</sequence>
<dbReference type="PANTHER" id="PTHR42794">
    <property type="entry name" value="HEMIN IMPORT ATP-BINDING PROTEIN HMUV"/>
    <property type="match status" value="1"/>
</dbReference>
<dbReference type="CDD" id="cd03214">
    <property type="entry name" value="ABC_Iron-Siderophores_B12_Hemin"/>
    <property type="match status" value="1"/>
</dbReference>
<dbReference type="OrthoDB" id="4318785at2"/>
<keyword evidence="1" id="KW-0547">Nucleotide-binding</keyword>
<evidence type="ECO:0000313" key="5">
    <source>
        <dbReference type="EMBL" id="GFE05376.1"/>
    </source>
</evidence>
<dbReference type="PROSITE" id="PS00211">
    <property type="entry name" value="ABC_TRANSPORTER_1"/>
    <property type="match status" value="1"/>
</dbReference>
<feature type="domain" description="ABC transporter" evidence="4">
    <location>
        <begin position="3"/>
        <end position="262"/>
    </location>
</feature>
<dbReference type="InterPro" id="IPR027417">
    <property type="entry name" value="P-loop_NTPase"/>
</dbReference>
<dbReference type="InterPro" id="IPR003439">
    <property type="entry name" value="ABC_transporter-like_ATP-bd"/>
</dbReference>
<gene>
    <name evidence="5" type="ORF">Scani_16440</name>
</gene>
<dbReference type="Proteomes" id="UP000435837">
    <property type="component" value="Unassembled WGS sequence"/>
</dbReference>
<dbReference type="RefSeq" id="WP_159471345.1">
    <property type="nucleotide sequence ID" value="NZ_BAAATH010000021.1"/>
</dbReference>
<evidence type="ECO:0000256" key="2">
    <source>
        <dbReference type="ARBA" id="ARBA00022840"/>
    </source>
</evidence>
<dbReference type="InterPro" id="IPR003593">
    <property type="entry name" value="AAA+_ATPase"/>
</dbReference>
<comment type="caution">
    <text evidence="5">The sequence shown here is derived from an EMBL/GenBank/DDBJ whole genome shotgun (WGS) entry which is preliminary data.</text>
</comment>
<dbReference type="GO" id="GO:0016887">
    <property type="term" value="F:ATP hydrolysis activity"/>
    <property type="evidence" value="ECO:0007669"/>
    <property type="project" value="InterPro"/>
</dbReference>
<accession>A0A640S4R4</accession>
<dbReference type="GO" id="GO:0005524">
    <property type="term" value="F:ATP binding"/>
    <property type="evidence" value="ECO:0007669"/>
    <property type="project" value="UniProtKB-KW"/>
</dbReference>